<reference evidence="1 2" key="1">
    <citation type="journal article" date="2008" name="Nature">
        <title>The genome of the choanoflagellate Monosiga brevicollis and the origin of metazoans.</title>
        <authorList>
            <consortium name="JGI Sequencing"/>
            <person name="King N."/>
            <person name="Westbrook M.J."/>
            <person name="Young S.L."/>
            <person name="Kuo A."/>
            <person name="Abedin M."/>
            <person name="Chapman J."/>
            <person name="Fairclough S."/>
            <person name="Hellsten U."/>
            <person name="Isogai Y."/>
            <person name="Letunic I."/>
            <person name="Marr M."/>
            <person name="Pincus D."/>
            <person name="Putnam N."/>
            <person name="Rokas A."/>
            <person name="Wright K.J."/>
            <person name="Zuzow R."/>
            <person name="Dirks W."/>
            <person name="Good M."/>
            <person name="Goodstein D."/>
            <person name="Lemons D."/>
            <person name="Li W."/>
            <person name="Lyons J.B."/>
            <person name="Morris A."/>
            <person name="Nichols S."/>
            <person name="Richter D.J."/>
            <person name="Salamov A."/>
            <person name="Bork P."/>
            <person name="Lim W.A."/>
            <person name="Manning G."/>
            <person name="Miller W.T."/>
            <person name="McGinnis W."/>
            <person name="Shapiro H."/>
            <person name="Tjian R."/>
            <person name="Grigoriev I.V."/>
            <person name="Rokhsar D."/>
        </authorList>
    </citation>
    <scope>NUCLEOTIDE SEQUENCE [LARGE SCALE GENOMIC DNA]</scope>
    <source>
        <strain evidence="2">MX1 / ATCC 50154</strain>
    </source>
</reference>
<dbReference type="KEGG" id="mbr:MONBRDRAFT_7349"/>
<name>A9UWP7_MONBE</name>
<protein>
    <submittedName>
        <fullName evidence="1">Uncharacterized protein</fullName>
    </submittedName>
</protein>
<dbReference type="AlphaFoldDB" id="A9UWP7"/>
<evidence type="ECO:0000313" key="1">
    <source>
        <dbReference type="EMBL" id="EDQ90081.1"/>
    </source>
</evidence>
<proteinExistence type="predicted"/>
<dbReference type="Proteomes" id="UP000001357">
    <property type="component" value="Unassembled WGS sequence"/>
</dbReference>
<organism evidence="1 2">
    <name type="scientific">Monosiga brevicollis</name>
    <name type="common">Choanoflagellate</name>
    <dbReference type="NCBI Taxonomy" id="81824"/>
    <lineage>
        <taxon>Eukaryota</taxon>
        <taxon>Choanoflagellata</taxon>
        <taxon>Craspedida</taxon>
        <taxon>Salpingoecidae</taxon>
        <taxon>Monosiga</taxon>
    </lineage>
</organism>
<dbReference type="EMBL" id="CH991548">
    <property type="protein sequence ID" value="EDQ90081.1"/>
    <property type="molecule type" value="Genomic_DNA"/>
</dbReference>
<dbReference type="GeneID" id="5890278"/>
<dbReference type="InParanoid" id="A9UWP7"/>
<gene>
    <name evidence="1" type="ORF">MONBRDRAFT_7349</name>
</gene>
<keyword evidence="2" id="KW-1185">Reference proteome</keyword>
<dbReference type="RefSeq" id="XP_001744848.1">
    <property type="nucleotide sequence ID" value="XM_001744796.1"/>
</dbReference>
<sequence>MKAEQLSDAVSAKSRFRCNASSQMHICMYVVDLNAELPSVCSPASEIGQPMLHPCLAAPLLPLRHPARKTDKVEHVTGSTNHNVAADCSRDVKTPTIAKQMIGSRRCTLNQDNGRGGVAMGTNVVDKRLMASVHQPMNVSTHQNTRARVFTGAVFTTVRLVTSAAFMFGRQSMTMTLAGSWTKNSATVSSITPTSGQRKRSGGTLQDVLTATNQGTDGRHAPLPAKPRLMISCWSKRDKKASYSCPGLEATPPC</sequence>
<accession>A9UWP7</accession>
<evidence type="ECO:0000313" key="2">
    <source>
        <dbReference type="Proteomes" id="UP000001357"/>
    </source>
</evidence>